<evidence type="ECO:0000259" key="1">
    <source>
        <dbReference type="Pfam" id="PF01850"/>
    </source>
</evidence>
<name>A0A450U2A6_9GAMM</name>
<dbReference type="CDD" id="cd09872">
    <property type="entry name" value="PIN_Sll0205-like"/>
    <property type="match status" value="1"/>
</dbReference>
<proteinExistence type="predicted"/>
<dbReference type="InterPro" id="IPR029060">
    <property type="entry name" value="PIN-like_dom_sf"/>
</dbReference>
<evidence type="ECO:0000313" key="2">
    <source>
        <dbReference type="EMBL" id="VFJ76856.1"/>
    </source>
</evidence>
<dbReference type="SUPFAM" id="SSF88723">
    <property type="entry name" value="PIN domain-like"/>
    <property type="match status" value="1"/>
</dbReference>
<dbReference type="AlphaFoldDB" id="A0A450U2A6"/>
<protein>
    <submittedName>
        <fullName evidence="3">PIN domain nuclease, a component of toxin-antitoxin system (PIN domain)</fullName>
    </submittedName>
</protein>
<dbReference type="Pfam" id="PF01850">
    <property type="entry name" value="PIN"/>
    <property type="match status" value="1"/>
</dbReference>
<organism evidence="3">
    <name type="scientific">Candidatus Kentrum sp. FM</name>
    <dbReference type="NCBI Taxonomy" id="2126340"/>
    <lineage>
        <taxon>Bacteria</taxon>
        <taxon>Pseudomonadati</taxon>
        <taxon>Pseudomonadota</taxon>
        <taxon>Gammaproteobacteria</taxon>
        <taxon>Candidatus Kentrum</taxon>
    </lineage>
</organism>
<dbReference type="InterPro" id="IPR002716">
    <property type="entry name" value="PIN_dom"/>
</dbReference>
<dbReference type="EMBL" id="CAADFA010000950">
    <property type="protein sequence ID" value="VFJ76856.1"/>
    <property type="molecule type" value="Genomic_DNA"/>
</dbReference>
<sequence length="128" mass="14567">MRVLLDTHALLWWFTDDDRLSETAREIIANEENEIFVSAASAWEIATKQRIGKLHGVPEAAERFSELVDADGFLHLPITYLHSLRAGSYPNGHRDPFDRMLAAQSEIDKLTLVTKDPAFGRFGTRTLW</sequence>
<dbReference type="InterPro" id="IPR052919">
    <property type="entry name" value="TA_system_RNase"/>
</dbReference>
<feature type="domain" description="PIN" evidence="1">
    <location>
        <begin position="3"/>
        <end position="122"/>
    </location>
</feature>
<gene>
    <name evidence="3" type="ORF">BECKFM1743A_GA0114220_109592</name>
    <name evidence="4" type="ORF">BECKFM1743B_GA0114221_109532</name>
    <name evidence="2" type="ORF">BECKFM1743C_GA0114222_109502</name>
</gene>
<dbReference type="InterPro" id="IPR041705">
    <property type="entry name" value="PIN_Sll0205"/>
</dbReference>
<dbReference type="EMBL" id="CAADFL010000953">
    <property type="protein sequence ID" value="VFK23869.1"/>
    <property type="molecule type" value="Genomic_DNA"/>
</dbReference>
<reference evidence="3" key="1">
    <citation type="submission" date="2019-02" db="EMBL/GenBank/DDBJ databases">
        <authorList>
            <person name="Gruber-Vodicka R. H."/>
            <person name="Seah K. B. B."/>
        </authorList>
    </citation>
    <scope>NUCLEOTIDE SEQUENCE</scope>
    <source>
        <strain evidence="3">BECK_BZ163</strain>
        <strain evidence="4">BECK_BZ164</strain>
        <strain evidence="2">BECK_BZ165</strain>
    </source>
</reference>
<evidence type="ECO:0000313" key="3">
    <source>
        <dbReference type="EMBL" id="VFJ77067.1"/>
    </source>
</evidence>
<accession>A0A450U2A6</accession>
<dbReference type="PANTHER" id="PTHR36173">
    <property type="entry name" value="RIBONUCLEASE VAPC16-RELATED"/>
    <property type="match status" value="1"/>
</dbReference>
<dbReference type="PANTHER" id="PTHR36173:SF2">
    <property type="entry name" value="RIBONUCLEASE VAPC16"/>
    <property type="match status" value="1"/>
</dbReference>
<dbReference type="Gene3D" id="3.40.50.1010">
    <property type="entry name" value="5'-nuclease"/>
    <property type="match status" value="1"/>
</dbReference>
<evidence type="ECO:0000313" key="4">
    <source>
        <dbReference type="EMBL" id="VFK23869.1"/>
    </source>
</evidence>
<dbReference type="EMBL" id="CAADEZ010000959">
    <property type="protein sequence ID" value="VFJ77067.1"/>
    <property type="molecule type" value="Genomic_DNA"/>
</dbReference>